<reference evidence="2 3" key="1">
    <citation type="submission" date="2014-06" db="EMBL/GenBank/DDBJ databases">
        <title>Draft genome sequence of Paenibacillus sp. MSt1.</title>
        <authorList>
            <person name="Aw Y.K."/>
            <person name="Ong K.S."/>
            <person name="Gan H.M."/>
            <person name="Lee S.M."/>
        </authorList>
    </citation>
    <scope>NUCLEOTIDE SEQUENCE [LARGE SCALE GENOMIC DNA]</scope>
    <source>
        <strain evidence="2 3">MSt1</strain>
    </source>
</reference>
<dbReference type="InterPro" id="IPR011613">
    <property type="entry name" value="GH15-like"/>
</dbReference>
<dbReference type="eggNOG" id="COG3387">
    <property type="taxonomic scope" value="Bacteria"/>
</dbReference>
<dbReference type="GO" id="GO:0005975">
    <property type="term" value="P:carbohydrate metabolic process"/>
    <property type="evidence" value="ECO:0007669"/>
    <property type="project" value="InterPro"/>
</dbReference>
<dbReference type="EMBL" id="JNVM01000010">
    <property type="protein sequence ID" value="KEQ25790.1"/>
    <property type="molecule type" value="Genomic_DNA"/>
</dbReference>
<dbReference type="RefSeq" id="WP_036682437.1">
    <property type="nucleotide sequence ID" value="NZ_JNVM01000010.1"/>
</dbReference>
<sequence length="679" mass="78118">MARDLPIGNGNVLMNFDVHYNVRDIYFPYVGQENQALDHLSHFGVWTAEDFFWIDHPELKKQSGYLNDTLITNVDCTHERLGLRLQLRDGVDVQENVFIRKVIVENDWDREREVKLYFHLDLHLYGNGMGDTVYYDPELRSLVFYKGHRYLSLSGRGQDQKEAGITSYATGQKEMNRLEGTWRDAEDGRLGGNPIAQGSVDGTVELLLRVPAKGAKEAWFWICFAREDQELRKLERTVRSATPQALLQRTYNYWGQWLGHDRHDLKLLEPDIASFYKRSLLVVRTNTDNRGAILAANDSDILKFARDTYSYMWPRDGALIAHALDRSGYHALTKRFFQFCKGGLSEDGYLLHKYNPDGSVGSSWHPWVNARGEKQLAIQEDETALVLFALWHHHRQARTLDEARDDYDNLVLPSADFIARYTDASGLPLPSHDLWEERYGVHLFTVASVYAGLLAAAGFAEHFGDKLRAMHYRDKAGSVKQAVEHSLYSEEELRFIRSLYWNDEKQAYEPDLTLDASMYAIFDFGMFEPDDPRVVSTMKAIRKQLWVQTEVGGLARYSNDYYHQVTKDVSKVPGNPWFICTLWYAEYVIAAAKSEAELKEAEDLLRWTMSHALPSGILAEQVHPFSGEPMSVSPLTWSHATFVKVVQEYLAKLKLFRHQERGREDRSDAKLLHAAGEKR</sequence>
<evidence type="ECO:0000313" key="2">
    <source>
        <dbReference type="EMBL" id="KEQ25790.1"/>
    </source>
</evidence>
<evidence type="ECO:0000313" key="3">
    <source>
        <dbReference type="Proteomes" id="UP000028123"/>
    </source>
</evidence>
<dbReference type="Gene3D" id="1.50.10.10">
    <property type="match status" value="1"/>
</dbReference>
<dbReference type="GO" id="GO:0004553">
    <property type="term" value="F:hydrolase activity, hydrolyzing O-glycosyl compounds"/>
    <property type="evidence" value="ECO:0007669"/>
    <property type="project" value="TreeGrafter"/>
</dbReference>
<keyword evidence="3" id="KW-1185">Reference proteome</keyword>
<evidence type="ECO:0000259" key="1">
    <source>
        <dbReference type="Pfam" id="PF00723"/>
    </source>
</evidence>
<gene>
    <name evidence="2" type="ORF">ET33_03520</name>
</gene>
<feature type="domain" description="GH15-like" evidence="1">
    <location>
        <begin position="284"/>
        <end position="593"/>
    </location>
</feature>
<dbReference type="SUPFAM" id="SSF48208">
    <property type="entry name" value="Six-hairpin glycosidases"/>
    <property type="match status" value="1"/>
</dbReference>
<dbReference type="PANTHER" id="PTHR31616:SF13">
    <property type="entry name" value="GLUCAN 1,4-ALPHA-GLUCOSIDASE"/>
    <property type="match status" value="1"/>
</dbReference>
<protein>
    <submittedName>
        <fullName evidence="2">Glucan 1,4-alpha-glucosidase</fullName>
    </submittedName>
</protein>
<name>A0A081P517_9BACL</name>
<proteinExistence type="predicted"/>
<dbReference type="AlphaFoldDB" id="A0A081P517"/>
<dbReference type="InterPro" id="IPR012341">
    <property type="entry name" value="6hp_glycosidase-like_sf"/>
</dbReference>
<dbReference type="Proteomes" id="UP000028123">
    <property type="component" value="Unassembled WGS sequence"/>
</dbReference>
<dbReference type="InterPro" id="IPR008928">
    <property type="entry name" value="6-hairpin_glycosidase_sf"/>
</dbReference>
<comment type="caution">
    <text evidence="2">The sequence shown here is derived from an EMBL/GenBank/DDBJ whole genome shotgun (WGS) entry which is preliminary data.</text>
</comment>
<accession>A0A081P517</accession>
<dbReference type="Pfam" id="PF00723">
    <property type="entry name" value="Glyco_hydro_15"/>
    <property type="match status" value="1"/>
</dbReference>
<dbReference type="PANTHER" id="PTHR31616">
    <property type="entry name" value="TREHALASE"/>
    <property type="match status" value="1"/>
</dbReference>
<dbReference type="OrthoDB" id="3902805at2"/>
<organism evidence="2 3">
    <name type="scientific">Paenibacillus tyrfis</name>
    <dbReference type="NCBI Taxonomy" id="1501230"/>
    <lineage>
        <taxon>Bacteria</taxon>
        <taxon>Bacillati</taxon>
        <taxon>Bacillota</taxon>
        <taxon>Bacilli</taxon>
        <taxon>Bacillales</taxon>
        <taxon>Paenibacillaceae</taxon>
        <taxon>Paenibacillus</taxon>
    </lineage>
</organism>